<name>A0A5D2Y686_GOSMU</name>
<dbReference type="Proteomes" id="UP000323597">
    <property type="component" value="Chromosome A08"/>
</dbReference>
<dbReference type="EMBL" id="CM017643">
    <property type="protein sequence ID" value="TYJ21582.1"/>
    <property type="molecule type" value="Genomic_DNA"/>
</dbReference>
<evidence type="ECO:0000313" key="2">
    <source>
        <dbReference type="Proteomes" id="UP000323597"/>
    </source>
</evidence>
<keyword evidence="2" id="KW-1185">Reference proteome</keyword>
<accession>A0A5D2Y686</accession>
<evidence type="ECO:0000313" key="1">
    <source>
        <dbReference type="EMBL" id="TYJ21582.1"/>
    </source>
</evidence>
<protein>
    <submittedName>
        <fullName evidence="1">Uncharacterized protein</fullName>
    </submittedName>
</protein>
<organism evidence="1 2">
    <name type="scientific">Gossypium mustelinum</name>
    <name type="common">Cotton</name>
    <name type="synonym">Gossypium caicoense</name>
    <dbReference type="NCBI Taxonomy" id="34275"/>
    <lineage>
        <taxon>Eukaryota</taxon>
        <taxon>Viridiplantae</taxon>
        <taxon>Streptophyta</taxon>
        <taxon>Embryophyta</taxon>
        <taxon>Tracheophyta</taxon>
        <taxon>Spermatophyta</taxon>
        <taxon>Magnoliopsida</taxon>
        <taxon>eudicotyledons</taxon>
        <taxon>Gunneridae</taxon>
        <taxon>Pentapetalae</taxon>
        <taxon>rosids</taxon>
        <taxon>malvids</taxon>
        <taxon>Malvales</taxon>
        <taxon>Malvaceae</taxon>
        <taxon>Malvoideae</taxon>
        <taxon>Gossypium</taxon>
    </lineage>
</organism>
<dbReference type="AlphaFoldDB" id="A0A5D2Y686"/>
<gene>
    <name evidence="1" type="ORF">E1A91_A08G072700v1</name>
</gene>
<sequence>MQERQSPVVFKNDSRLDWVRPYLNRICSIGSYLCIHKFKGDRISSLVDKL</sequence>
<proteinExistence type="predicted"/>
<reference evidence="1 2" key="1">
    <citation type="submission" date="2019-07" db="EMBL/GenBank/DDBJ databases">
        <title>WGS assembly of Gossypium mustelinum.</title>
        <authorList>
            <person name="Chen Z.J."/>
            <person name="Sreedasyam A."/>
            <person name="Ando A."/>
            <person name="Song Q."/>
            <person name="De L."/>
            <person name="Hulse-Kemp A."/>
            <person name="Ding M."/>
            <person name="Ye W."/>
            <person name="Kirkbride R."/>
            <person name="Jenkins J."/>
            <person name="Plott C."/>
            <person name="Lovell J."/>
            <person name="Lin Y.-M."/>
            <person name="Vaughn R."/>
            <person name="Liu B."/>
            <person name="Li W."/>
            <person name="Simpson S."/>
            <person name="Scheffler B."/>
            <person name="Saski C."/>
            <person name="Grover C."/>
            <person name="Hu G."/>
            <person name="Conover J."/>
            <person name="Carlson J."/>
            <person name="Shu S."/>
            <person name="Boston L."/>
            <person name="Williams M."/>
            <person name="Peterson D."/>
            <person name="Mcgee K."/>
            <person name="Jones D."/>
            <person name="Wendel J."/>
            <person name="Stelly D."/>
            <person name="Grimwood J."/>
            <person name="Schmutz J."/>
        </authorList>
    </citation>
    <scope>NUCLEOTIDE SEQUENCE [LARGE SCALE GENOMIC DNA]</scope>
    <source>
        <strain evidence="1">1408120.09</strain>
    </source>
</reference>